<keyword evidence="3" id="KW-1185">Reference proteome</keyword>
<keyword evidence="1" id="KW-1133">Transmembrane helix</keyword>
<name>A0A9E7JZB6_9LILI</name>
<evidence type="ECO:0000313" key="3">
    <source>
        <dbReference type="Proteomes" id="UP001055439"/>
    </source>
</evidence>
<keyword evidence="1" id="KW-0472">Membrane</keyword>
<dbReference type="EMBL" id="CP097506">
    <property type="protein sequence ID" value="URD97859.1"/>
    <property type="molecule type" value="Genomic_DNA"/>
</dbReference>
<feature type="transmembrane region" description="Helical" evidence="1">
    <location>
        <begin position="72"/>
        <end position="99"/>
    </location>
</feature>
<dbReference type="Proteomes" id="UP001055439">
    <property type="component" value="Chromosome 4"/>
</dbReference>
<proteinExistence type="predicted"/>
<keyword evidence="1" id="KW-0812">Transmembrane</keyword>
<protein>
    <submittedName>
        <fullName evidence="2">Uncharacterized protein</fullName>
    </submittedName>
</protein>
<reference evidence="2" key="1">
    <citation type="submission" date="2022-05" db="EMBL/GenBank/DDBJ databases">
        <title>The Musa troglodytarum L. genome provides insights into the mechanism of non-climacteric behaviour and enrichment of carotenoids.</title>
        <authorList>
            <person name="Wang J."/>
        </authorList>
    </citation>
    <scope>NUCLEOTIDE SEQUENCE</scope>
    <source>
        <tissue evidence="2">Leaf</tissue>
    </source>
</reference>
<evidence type="ECO:0000313" key="2">
    <source>
        <dbReference type="EMBL" id="URD97859.1"/>
    </source>
</evidence>
<evidence type="ECO:0000256" key="1">
    <source>
        <dbReference type="SAM" id="Phobius"/>
    </source>
</evidence>
<accession>A0A9E7JZB6</accession>
<dbReference type="AlphaFoldDB" id="A0A9E7JZB6"/>
<sequence length="101" mass="11154">MIPYQRPPLPPLPSRVINRDTGSVALVLRIREAPLNPLSPLSRSFCVTRRIRRSEGEAKGSKTRIVSHEGGALIIFILLFSLGSEFCLSSIGAIQLLCLER</sequence>
<organism evidence="2 3">
    <name type="scientific">Musa troglodytarum</name>
    <name type="common">fe'i banana</name>
    <dbReference type="NCBI Taxonomy" id="320322"/>
    <lineage>
        <taxon>Eukaryota</taxon>
        <taxon>Viridiplantae</taxon>
        <taxon>Streptophyta</taxon>
        <taxon>Embryophyta</taxon>
        <taxon>Tracheophyta</taxon>
        <taxon>Spermatophyta</taxon>
        <taxon>Magnoliopsida</taxon>
        <taxon>Liliopsida</taxon>
        <taxon>Zingiberales</taxon>
        <taxon>Musaceae</taxon>
        <taxon>Musa</taxon>
    </lineage>
</organism>
<gene>
    <name evidence="2" type="ORF">MUK42_07649</name>
</gene>